<dbReference type="Pfam" id="PF05954">
    <property type="entry name" value="Phage_GPD"/>
    <property type="match status" value="1"/>
</dbReference>
<feature type="domain" description="Gp5/Type VI secretion system Vgr protein OB-fold" evidence="1">
    <location>
        <begin position="295"/>
        <end position="358"/>
    </location>
</feature>
<name>A0A1I6KCW7_9FIRM</name>
<dbReference type="Proteomes" id="UP000199659">
    <property type="component" value="Unassembled WGS sequence"/>
</dbReference>
<gene>
    <name evidence="2" type="ORF">SAMN05661086_02376</name>
</gene>
<reference evidence="2 3" key="1">
    <citation type="submission" date="2016-10" db="EMBL/GenBank/DDBJ databases">
        <authorList>
            <person name="de Groot N.N."/>
        </authorList>
    </citation>
    <scope>NUCLEOTIDE SEQUENCE [LARGE SCALE GENOMIC DNA]</scope>
    <source>
        <strain evidence="2 3">743A</strain>
    </source>
</reference>
<dbReference type="STRING" id="37658.SAMN05661086_02376"/>
<protein>
    <submittedName>
        <fullName evidence="2">Phage late control gene D protein (GPD)</fullName>
    </submittedName>
</protein>
<evidence type="ECO:0000313" key="2">
    <source>
        <dbReference type="EMBL" id="SFR89036.1"/>
    </source>
</evidence>
<dbReference type="EMBL" id="FOYZ01000008">
    <property type="protein sequence ID" value="SFR89036.1"/>
    <property type="molecule type" value="Genomic_DNA"/>
</dbReference>
<dbReference type="RefSeq" id="WP_092561026.1">
    <property type="nucleotide sequence ID" value="NZ_FOYZ01000008.1"/>
</dbReference>
<dbReference type="AlphaFoldDB" id="A0A1I6KCW7"/>
<evidence type="ECO:0000313" key="3">
    <source>
        <dbReference type="Proteomes" id="UP000199659"/>
    </source>
</evidence>
<proteinExistence type="predicted"/>
<organism evidence="2 3">
    <name type="scientific">Anaeromicropila populeti</name>
    <dbReference type="NCBI Taxonomy" id="37658"/>
    <lineage>
        <taxon>Bacteria</taxon>
        <taxon>Bacillati</taxon>
        <taxon>Bacillota</taxon>
        <taxon>Clostridia</taxon>
        <taxon>Lachnospirales</taxon>
        <taxon>Lachnospiraceae</taxon>
        <taxon>Anaeromicropila</taxon>
    </lineage>
</organism>
<dbReference type="Gene3D" id="3.55.50.10">
    <property type="entry name" value="Baseplate protein-like domains"/>
    <property type="match status" value="1"/>
</dbReference>
<dbReference type="InterPro" id="IPR006531">
    <property type="entry name" value="Gp5/Vgr_OB"/>
</dbReference>
<sequence length="467" mass="52463">MRGWKIKVAPFQFQSVLQCLIRKQINEHATAVIEGYIEEDREEAYISLGQSHTWVTISAEALDGGSEDLFSGIITDLNIEVQGGLYKMKVSLMSGTFLMDHVEHTYTYQNAGMQYQELLKKITNQYEQGNFIMNLGNGKTLNDLVVQYQETDWKFIKRMASHFQACIIPASNLEGVKYYFGLPTAGAVHQLKSTEYSMHKDIKEYINKTANKVSGLSEANSMFYVVKSREILQICDKIQFKGKTLYVYQVESYFEGEELVHSYILKDKAGFLMRHKNNEKMIGASLPANIIDVKGDTVKVCVKADGTQDSGTAKWFPYSTVYSSADGTGWYCMPENGDEVRVYFPSEKEKHAYVISAVHLEGQNASARSNPDNKSLKSKYGKELLFTENSIKMTNNKGMSIEIVDEEGISITSDKAINIQSEEGINIASLQKDLHIVAPDKIALTQGDTTLTMEDDIKLSGSQVKMI</sequence>
<dbReference type="SUPFAM" id="SSF69279">
    <property type="entry name" value="Phage tail proteins"/>
    <property type="match status" value="1"/>
</dbReference>
<accession>A0A1I6KCW7</accession>
<evidence type="ECO:0000259" key="1">
    <source>
        <dbReference type="Pfam" id="PF04717"/>
    </source>
</evidence>
<keyword evidence="3" id="KW-1185">Reference proteome</keyword>
<dbReference type="Pfam" id="PF04717">
    <property type="entry name" value="Phage_base_V"/>
    <property type="match status" value="1"/>
</dbReference>
<dbReference type="OrthoDB" id="95423at2"/>